<dbReference type="Proteomes" id="UP001638015">
    <property type="component" value="Unassembled WGS sequence"/>
</dbReference>
<comment type="caution">
    <text evidence="1">The sequence shown here is derived from an EMBL/GenBank/DDBJ whole genome shotgun (WGS) entry which is preliminary data.</text>
</comment>
<reference evidence="1 2" key="1">
    <citation type="journal article" date="2025" name="Anaerobe">
        <title>Description of Anaerococcus kampingiae sp. nov., Anaerococcus groningensis sp. nov., Anaerococcus martiniensis sp. nov., and Anaerococcus cruorum sp. nov., isolated from human clinical specimens.</title>
        <authorList>
            <person name="Boiten K.E."/>
            <person name="Meijer J."/>
            <person name="van Wezel E.M."/>
            <person name="Veloo A.C.M."/>
        </authorList>
    </citation>
    <scope>NUCLEOTIDE SEQUENCE [LARGE SCALE GENOMIC DNA]</scope>
    <source>
        <strain evidence="1 2">ENR1039</strain>
    </source>
</reference>
<keyword evidence="2" id="KW-1185">Reference proteome</keyword>
<organism evidence="1 2">
    <name type="scientific">Anaerococcus cruorum</name>
    <dbReference type="NCBI Taxonomy" id="3115617"/>
    <lineage>
        <taxon>Bacteria</taxon>
        <taxon>Bacillati</taxon>
        <taxon>Bacillota</taxon>
        <taxon>Tissierellia</taxon>
        <taxon>Tissierellales</taxon>
        <taxon>Peptoniphilaceae</taxon>
        <taxon>Anaerococcus</taxon>
    </lineage>
</organism>
<sequence length="67" mass="7979">MFEYKFEKVFISNGIKESQSNNMDQVEKVIEENANDGWRLSQVLVVPKEKAGLFMINYYQIIFEREI</sequence>
<dbReference type="EMBL" id="JBGMEH010000006">
    <property type="protein sequence ID" value="MFO3716396.1"/>
    <property type="molecule type" value="Genomic_DNA"/>
</dbReference>
<dbReference type="Pfam" id="PF13783">
    <property type="entry name" value="DUF4177"/>
    <property type="match status" value="1"/>
</dbReference>
<name>A0ABW9MX64_9FIRM</name>
<dbReference type="InterPro" id="IPR025234">
    <property type="entry name" value="YjzH-like"/>
</dbReference>
<accession>A0ABW9MX64</accession>
<dbReference type="RefSeq" id="WP_410033067.1">
    <property type="nucleotide sequence ID" value="NZ_JBGMEH010000006.1"/>
</dbReference>
<proteinExistence type="predicted"/>
<gene>
    <name evidence="1" type="ORF">ACCQ40_06295</name>
</gene>
<evidence type="ECO:0000313" key="1">
    <source>
        <dbReference type="EMBL" id="MFO3716396.1"/>
    </source>
</evidence>
<evidence type="ECO:0000313" key="2">
    <source>
        <dbReference type="Proteomes" id="UP001638015"/>
    </source>
</evidence>
<protein>
    <submittedName>
        <fullName evidence="1">DUF4177 domain-containing protein</fullName>
    </submittedName>
</protein>